<dbReference type="Proteomes" id="UP000077755">
    <property type="component" value="Chromosome 3"/>
</dbReference>
<evidence type="ECO:0000256" key="4">
    <source>
        <dbReference type="ARBA" id="ARBA00022801"/>
    </source>
</evidence>
<dbReference type="EMBL" id="CP093345">
    <property type="protein sequence ID" value="WOG91556.1"/>
    <property type="molecule type" value="Genomic_DNA"/>
</dbReference>
<gene>
    <name evidence="8" type="ORF">DCAR_0310805</name>
</gene>
<evidence type="ECO:0000256" key="2">
    <source>
        <dbReference type="ARBA" id="ARBA00022670"/>
    </source>
</evidence>
<reference evidence="8" key="1">
    <citation type="journal article" date="2016" name="Nat. Genet.">
        <title>A high-quality carrot genome assembly provides new insights into carotenoid accumulation and asterid genome evolution.</title>
        <authorList>
            <person name="Iorizzo M."/>
            <person name="Ellison S."/>
            <person name="Senalik D."/>
            <person name="Zeng P."/>
            <person name="Satapoomin P."/>
            <person name="Huang J."/>
            <person name="Bowman M."/>
            <person name="Iovene M."/>
            <person name="Sanseverino W."/>
            <person name="Cavagnaro P."/>
            <person name="Yildiz M."/>
            <person name="Macko-Podgorni A."/>
            <person name="Moranska E."/>
            <person name="Grzebelus E."/>
            <person name="Grzebelus D."/>
            <person name="Ashrafi H."/>
            <person name="Zheng Z."/>
            <person name="Cheng S."/>
            <person name="Spooner D."/>
            <person name="Van Deynze A."/>
            <person name="Simon P."/>
        </authorList>
    </citation>
    <scope>NUCLEOTIDE SEQUENCE</scope>
    <source>
        <tissue evidence="8">Leaf</tissue>
    </source>
</reference>
<keyword evidence="2" id="KW-0645">Protease</keyword>
<evidence type="ECO:0000313" key="8">
    <source>
        <dbReference type="EMBL" id="WOG91556.1"/>
    </source>
</evidence>
<dbReference type="PROSITE" id="PS50600">
    <property type="entry name" value="ULP_PROTEASE"/>
    <property type="match status" value="1"/>
</dbReference>
<dbReference type="AlphaFoldDB" id="A0AAF0WMX4"/>
<comment type="function">
    <text evidence="5">Protease that catalyzes two essential functions in the SUMO pathway: processing of full-length SUMOs to their mature forms and deconjugation of SUMO from targeted proteins.</text>
</comment>
<dbReference type="PANTHER" id="PTHR47764:SF2">
    <property type="entry name" value="UBIQUITIN-LIKE PROTEASE FAMILY PROFILE DOMAIN-CONTAINING PROTEIN"/>
    <property type="match status" value="1"/>
</dbReference>
<dbReference type="Pfam" id="PF25352">
    <property type="entry name" value="PH_ULP"/>
    <property type="match status" value="1"/>
</dbReference>
<name>A0AAF0WMX4_DAUCS</name>
<evidence type="ECO:0000256" key="3">
    <source>
        <dbReference type="ARBA" id="ARBA00022786"/>
    </source>
</evidence>
<dbReference type="InterPro" id="IPR038765">
    <property type="entry name" value="Papain-like_cys_pep_sf"/>
</dbReference>
<dbReference type="Gene3D" id="1.10.418.20">
    <property type="match status" value="1"/>
</dbReference>
<evidence type="ECO:0000313" key="9">
    <source>
        <dbReference type="Proteomes" id="UP000077755"/>
    </source>
</evidence>
<proteinExistence type="inferred from homology"/>
<evidence type="ECO:0000256" key="5">
    <source>
        <dbReference type="ARBA" id="ARBA00057729"/>
    </source>
</evidence>
<keyword evidence="9" id="KW-1185">Reference proteome</keyword>
<dbReference type="InterPro" id="IPR003653">
    <property type="entry name" value="Peptidase_C48_C"/>
</dbReference>
<dbReference type="PANTHER" id="PTHR47764">
    <property type="entry name" value="UBIQUITIN-LIKE-SPECIFIC PROTEASE 2B-RELATED"/>
    <property type="match status" value="1"/>
</dbReference>
<accession>A0AAF0WMX4</accession>
<dbReference type="InterPro" id="IPR057375">
    <property type="entry name" value="ULP2A/B_PH"/>
</dbReference>
<feature type="region of interest" description="Disordered" evidence="6">
    <location>
        <begin position="783"/>
        <end position="805"/>
    </location>
</feature>
<dbReference type="Gene3D" id="3.30.310.130">
    <property type="entry name" value="Ubiquitin-related"/>
    <property type="match status" value="1"/>
</dbReference>
<dbReference type="GO" id="GO:0006508">
    <property type="term" value="P:proteolysis"/>
    <property type="evidence" value="ECO:0007669"/>
    <property type="project" value="UniProtKB-KW"/>
</dbReference>
<evidence type="ECO:0000256" key="1">
    <source>
        <dbReference type="ARBA" id="ARBA00005234"/>
    </source>
</evidence>
<dbReference type="GO" id="GO:0008234">
    <property type="term" value="F:cysteine-type peptidase activity"/>
    <property type="evidence" value="ECO:0007669"/>
    <property type="project" value="InterPro"/>
</dbReference>
<evidence type="ECO:0000259" key="7">
    <source>
        <dbReference type="PROSITE" id="PS50600"/>
    </source>
</evidence>
<protein>
    <recommendedName>
        <fullName evidence="7">Ubiquitin-like protease family profile domain-containing protein</fullName>
    </recommendedName>
</protein>
<reference evidence="8" key="2">
    <citation type="submission" date="2022-03" db="EMBL/GenBank/DDBJ databases">
        <title>Draft title - Genomic analysis of global carrot germplasm unveils the trajectory of domestication and the origin of high carotenoid orange carrot.</title>
        <authorList>
            <person name="Iorizzo M."/>
            <person name="Ellison S."/>
            <person name="Senalik D."/>
            <person name="Macko-Podgorni A."/>
            <person name="Grzebelus D."/>
            <person name="Bostan H."/>
            <person name="Rolling W."/>
            <person name="Curaba J."/>
            <person name="Simon P."/>
        </authorList>
    </citation>
    <scope>NUCLEOTIDE SEQUENCE</scope>
    <source>
        <tissue evidence="8">Leaf</tissue>
    </source>
</reference>
<keyword evidence="4" id="KW-0378">Hydrolase</keyword>
<dbReference type="SUPFAM" id="SSF54001">
    <property type="entry name" value="Cysteine proteinases"/>
    <property type="match status" value="1"/>
</dbReference>
<dbReference type="FunFam" id="3.30.310.130:FF:000006">
    <property type="entry name" value="Probable ubiquitin-like-specific protease 2B"/>
    <property type="match status" value="1"/>
</dbReference>
<feature type="domain" description="Ubiquitin-like protease family profile" evidence="7">
    <location>
        <begin position="258"/>
        <end position="452"/>
    </location>
</feature>
<organism evidence="8 9">
    <name type="scientific">Daucus carota subsp. sativus</name>
    <name type="common">Carrot</name>
    <dbReference type="NCBI Taxonomy" id="79200"/>
    <lineage>
        <taxon>Eukaryota</taxon>
        <taxon>Viridiplantae</taxon>
        <taxon>Streptophyta</taxon>
        <taxon>Embryophyta</taxon>
        <taxon>Tracheophyta</taxon>
        <taxon>Spermatophyta</taxon>
        <taxon>Magnoliopsida</taxon>
        <taxon>eudicotyledons</taxon>
        <taxon>Gunneridae</taxon>
        <taxon>Pentapetalae</taxon>
        <taxon>asterids</taxon>
        <taxon>campanulids</taxon>
        <taxon>Apiales</taxon>
        <taxon>Apiaceae</taxon>
        <taxon>Apioideae</taxon>
        <taxon>Scandiceae</taxon>
        <taxon>Daucinae</taxon>
        <taxon>Daucus</taxon>
        <taxon>Daucus sect. Daucus</taxon>
    </lineage>
</organism>
<comment type="similarity">
    <text evidence="1">Belongs to the peptidase C48 family.</text>
</comment>
<sequence>MESSGYRLAEDLMVSNMGFYKVADLVARIPCLLNCDNQFEEGHIIDTCLELMVSNMGFYKVADLDECADGIGDDDRDMMFTSSDTGCVPHYGDGGDAVVECLPDYIVYRDKYSTDSVVTFSSSCIKIEGYWKAETFEFQWGVDHIMNIECQWCERLELATVIIRVNSKGIAPTEDVHGHTGFEEFKFAIVEDWYRKQDEIMSLDVYQPLWNIVLSSDMERDAKVLPGQSKIFPLKHYFPSFEDSFEDVIYPKGDPDAVSISKRDVDRLEPEIFVNDTIIDFYIKYLKNKIDPSERHRFHFFNSFFYPKLAELGKSLSSFVEGRAAFRSVRRWTRKISLFEKDYIFVPVNFNYHWSLIVICHPGEVADFQDSDARKSLKLPCILHMDSIRGSHSGLKGLIQSYLWEEWKERHADSSEDIFLKFSNMRFFSLELPQQQNLYDCGLFLLHYVELFLEGNLVNFNPLKISSFSNFLTANWFQPAEASLKRAYIQRLIYDMLDDGSSEPSPSNGEDEKCTSMYLKSVDKDRTTSEFLWDGSSFSKVVHESVPCSEDGQRLELGLLHSSLADSIQSANVSGFILRGPGEAEAAVESLCGAFERTRAEAAVESFCQDFEKTKAEGGQEDKSYKHSCCPSLGTTGFQEPKTSTSEACVAYLSKESGAEPLWNRESNMCQNVLMDTDSSKESICASDDLLKSKNAIHSKIGTNLSMEVKLDHHQPKFSSLGNLELFVDLRVPSSSDHMLNRNNTFSKNCGTPPRNCDALEDRSAACAPVQCICDGSGTGVQQATKKRRLAPIKEGPSLDEDLHE</sequence>
<keyword evidence="3" id="KW-0833">Ubl conjugation pathway</keyword>
<dbReference type="Pfam" id="PF02902">
    <property type="entry name" value="Peptidase_C48"/>
    <property type="match status" value="1"/>
</dbReference>
<evidence type="ECO:0000256" key="6">
    <source>
        <dbReference type="SAM" id="MobiDB-lite"/>
    </source>
</evidence>